<dbReference type="EMBL" id="DUZY01000005">
    <property type="protein sequence ID" value="DAD39844.1"/>
    <property type="molecule type" value="Genomic_DNA"/>
</dbReference>
<dbReference type="SMART" id="SM00456">
    <property type="entry name" value="WW"/>
    <property type="match status" value="1"/>
</dbReference>
<evidence type="ECO:0000259" key="2">
    <source>
        <dbReference type="PROSITE" id="PS50020"/>
    </source>
</evidence>
<accession>A0A822Z0E6</accession>
<feature type="compositionally biased region" description="Low complexity" evidence="1">
    <location>
        <begin position="184"/>
        <end position="215"/>
    </location>
</feature>
<dbReference type="SUPFAM" id="SSF51045">
    <property type="entry name" value="WW domain"/>
    <property type="match status" value="1"/>
</dbReference>
<gene>
    <name evidence="3" type="ORF">HUJ06_014167</name>
</gene>
<feature type="region of interest" description="Disordered" evidence="1">
    <location>
        <begin position="181"/>
        <end position="230"/>
    </location>
</feature>
<dbReference type="Proteomes" id="UP000607653">
    <property type="component" value="Unassembled WGS sequence"/>
</dbReference>
<dbReference type="PROSITE" id="PS50020">
    <property type="entry name" value="WW_DOMAIN_2"/>
    <property type="match status" value="1"/>
</dbReference>
<dbReference type="InterPro" id="IPR036020">
    <property type="entry name" value="WW_dom_sf"/>
</dbReference>
<evidence type="ECO:0000313" key="3">
    <source>
        <dbReference type="EMBL" id="DAD39844.1"/>
    </source>
</evidence>
<dbReference type="InterPro" id="IPR001202">
    <property type="entry name" value="WW_dom"/>
</dbReference>
<comment type="caution">
    <text evidence="3">The sequence shown here is derived from an EMBL/GenBank/DDBJ whole genome shotgun (WGS) entry which is preliminary data.</text>
</comment>
<sequence>MGSSVGYLVHPLPQWTRTIPQTASSTPATSQAAVALSIASSASAVHASTQIAGPLTCNWTEHTSPEGFKCYYNTVTSESRWEKPEELTLFEQRQQRKGPLVQQLQAQTQTQSQILSAQQISQIPQAQLQIQLHNQQQLQVQQSSFSSSASTVVSHQSVQEPGYAQLLTEAGSVIDPARFQQGFSLPSWPSHSSSMASSSSPPPSSSSMSIPSSSSREFKTLINKGEQINP</sequence>
<dbReference type="Gene3D" id="2.20.70.10">
    <property type="match status" value="1"/>
</dbReference>
<name>A0A822Z0E6_NELNU</name>
<proteinExistence type="predicted"/>
<protein>
    <recommendedName>
        <fullName evidence="2">WW domain-containing protein</fullName>
    </recommendedName>
</protein>
<reference evidence="3 4" key="1">
    <citation type="journal article" date="2020" name="Mol. Biol. Evol.">
        <title>Distinct Expression and Methylation Patterns for Genes with Different Fates following a Single Whole-Genome Duplication in Flowering Plants.</title>
        <authorList>
            <person name="Shi T."/>
            <person name="Rahmani R.S."/>
            <person name="Gugger P.F."/>
            <person name="Wang M."/>
            <person name="Li H."/>
            <person name="Zhang Y."/>
            <person name="Li Z."/>
            <person name="Wang Q."/>
            <person name="Van de Peer Y."/>
            <person name="Marchal K."/>
            <person name="Chen J."/>
        </authorList>
    </citation>
    <scope>NUCLEOTIDE SEQUENCE [LARGE SCALE GENOMIC DNA]</scope>
    <source>
        <tissue evidence="3">Leaf</tissue>
    </source>
</reference>
<dbReference type="CDD" id="cd00201">
    <property type="entry name" value="WW"/>
    <property type="match status" value="1"/>
</dbReference>
<evidence type="ECO:0000313" key="4">
    <source>
        <dbReference type="Proteomes" id="UP000607653"/>
    </source>
</evidence>
<keyword evidence="4" id="KW-1185">Reference proteome</keyword>
<evidence type="ECO:0000256" key="1">
    <source>
        <dbReference type="SAM" id="MobiDB-lite"/>
    </source>
</evidence>
<organism evidence="3 4">
    <name type="scientific">Nelumbo nucifera</name>
    <name type="common">Sacred lotus</name>
    <dbReference type="NCBI Taxonomy" id="4432"/>
    <lineage>
        <taxon>Eukaryota</taxon>
        <taxon>Viridiplantae</taxon>
        <taxon>Streptophyta</taxon>
        <taxon>Embryophyta</taxon>
        <taxon>Tracheophyta</taxon>
        <taxon>Spermatophyta</taxon>
        <taxon>Magnoliopsida</taxon>
        <taxon>Proteales</taxon>
        <taxon>Nelumbonaceae</taxon>
        <taxon>Nelumbo</taxon>
    </lineage>
</organism>
<feature type="domain" description="WW" evidence="2">
    <location>
        <begin position="53"/>
        <end position="86"/>
    </location>
</feature>
<dbReference type="AlphaFoldDB" id="A0A822Z0E6"/>
<dbReference type="PROSITE" id="PS01159">
    <property type="entry name" value="WW_DOMAIN_1"/>
    <property type="match status" value="1"/>
</dbReference>